<organism evidence="1 4">
    <name type="scientific">Actinopolyspora erythraea</name>
    <dbReference type="NCBI Taxonomy" id="414996"/>
    <lineage>
        <taxon>Bacteria</taxon>
        <taxon>Bacillati</taxon>
        <taxon>Actinomycetota</taxon>
        <taxon>Actinomycetes</taxon>
        <taxon>Actinopolysporales</taxon>
        <taxon>Actinopolysporaceae</taxon>
        <taxon>Actinopolyspora</taxon>
    </lineage>
</organism>
<evidence type="ECO:0008006" key="5">
    <source>
        <dbReference type="Google" id="ProtNLM"/>
    </source>
</evidence>
<sequence length="120" mass="13868">MANQIVDTALSRVFEVGFESSVRVSVHADLSSISVIDGPTNSYVFFFWWVDQCRQSERSDRICQDIFLTEWRDRFHQFVESIHLGCDVLLQHVACFLKGIDMCGPHRAWLLQAVDQYQAP</sequence>
<proteinExistence type="predicted"/>
<reference evidence="2 3" key="1">
    <citation type="journal article" date="2014" name="PLoS ONE">
        <title>Identification and Characterization of a New Erythromycin Biosynthetic Gene Cluster in Actinopolyspora erythraea YIM90600, a Novel Erythronolide-Producing Halophilic Actinomycete Isolated from Salt Field.</title>
        <authorList>
            <person name="Chen D."/>
            <person name="Feng J."/>
            <person name="Huang L."/>
            <person name="Zhang Q."/>
            <person name="Wu J."/>
            <person name="Zhu X."/>
            <person name="Duan Y."/>
            <person name="Xu Z."/>
        </authorList>
    </citation>
    <scope>NUCLEOTIDE SEQUENCE [LARGE SCALE GENOMIC DNA]</scope>
    <source>
        <strain evidence="2 3">YIM90600</strain>
    </source>
</reference>
<dbReference type="EMBL" id="JPMV01000029">
    <property type="protein sequence ID" value="KGI80594.1"/>
    <property type="molecule type" value="Genomic_DNA"/>
</dbReference>
<keyword evidence="3" id="KW-1185">Reference proteome</keyword>
<gene>
    <name evidence="1" type="ORF">CDG81_13475</name>
    <name evidence="2" type="ORF">IL38_16320</name>
</gene>
<dbReference type="HOGENOM" id="CLU_2044648_0_0_11"/>
<evidence type="ECO:0000313" key="1">
    <source>
        <dbReference type="EMBL" id="ASU79130.1"/>
    </source>
</evidence>
<reference evidence="1 4" key="2">
    <citation type="submission" date="2017-08" db="EMBL/GenBank/DDBJ databases">
        <title>The complete genome sequence of moderately halophilic actinomycete Actinopolyspora erythraea YIM 90600, the producer of novel erythromycin, novel actinopolysporins A-C and tubercidin.</title>
        <authorList>
            <person name="Yin M."/>
            <person name="Tang S."/>
        </authorList>
    </citation>
    <scope>NUCLEOTIDE SEQUENCE [LARGE SCALE GENOMIC DNA]</scope>
    <source>
        <strain evidence="1 4">YIM 90600</strain>
    </source>
</reference>
<dbReference type="EMBL" id="CP022752">
    <property type="protein sequence ID" value="ASU79130.1"/>
    <property type="molecule type" value="Genomic_DNA"/>
</dbReference>
<protein>
    <recommendedName>
        <fullName evidence="5">Immunity protein 63 domain-containing protein</fullName>
    </recommendedName>
</protein>
<evidence type="ECO:0000313" key="2">
    <source>
        <dbReference type="EMBL" id="KGI80594.1"/>
    </source>
</evidence>
<evidence type="ECO:0000313" key="4">
    <source>
        <dbReference type="Proteomes" id="UP000215043"/>
    </source>
</evidence>
<dbReference type="Proteomes" id="UP000215043">
    <property type="component" value="Chromosome"/>
</dbReference>
<dbReference type="AlphaFoldDB" id="A0A099D3J7"/>
<name>A0A099D3J7_9ACTN</name>
<dbReference type="Proteomes" id="UP000029737">
    <property type="component" value="Unassembled WGS sequence"/>
</dbReference>
<evidence type="ECO:0000313" key="3">
    <source>
        <dbReference type="Proteomes" id="UP000029737"/>
    </source>
</evidence>
<dbReference type="KEGG" id="aey:CDG81_13475"/>
<accession>A0A099D3J7</accession>